<dbReference type="Proteomes" id="UP001265746">
    <property type="component" value="Unassembled WGS sequence"/>
</dbReference>
<organism evidence="1 2">
    <name type="scientific">Phomopsis amygdali</name>
    <name type="common">Fusicoccum amygdali</name>
    <dbReference type="NCBI Taxonomy" id="1214568"/>
    <lineage>
        <taxon>Eukaryota</taxon>
        <taxon>Fungi</taxon>
        <taxon>Dikarya</taxon>
        <taxon>Ascomycota</taxon>
        <taxon>Pezizomycotina</taxon>
        <taxon>Sordariomycetes</taxon>
        <taxon>Sordariomycetidae</taxon>
        <taxon>Diaporthales</taxon>
        <taxon>Diaporthaceae</taxon>
        <taxon>Diaporthe</taxon>
    </lineage>
</organism>
<reference evidence="1" key="1">
    <citation type="submission" date="2023-06" db="EMBL/GenBank/DDBJ databases">
        <authorList>
            <person name="Noh H."/>
        </authorList>
    </citation>
    <scope>NUCLEOTIDE SEQUENCE</scope>
    <source>
        <strain evidence="1">DUCC20226</strain>
    </source>
</reference>
<name>A0AAD9SQC5_PHOAM</name>
<keyword evidence="2" id="KW-1185">Reference proteome</keyword>
<sequence>MSLSILETKTFIPELGFHDKPYGPSKRDPLKVFENNVAAVNEFVKKNLPSFNGLGDLVELQLGDASWHNSLPIFIDSRAAEAKLLDSIPEGVEPGTKVTIMPEYVLDVIEGRQHPFSAFAKYGRYIGELSSCFAPMGRAVPATTADRLDPERLPKPTEDVRQIKRDILEWGYAFAANALSPEQVKIVKTALDQQAAGERKAGIAHIDPTSQMKPGFKPNQRVWNLVNKGDEFLDLLNHPLIDEIIPWYLGNAAHVSSFNANISQPGSNAMVMHRDQMNKHPETIAFSYGLSFMWYMIDTTEERGATRVYPGSHNKNVMPAINTVEGSIAAEAKAGTVMLFDNRVWHATGINTSQYPRPVLLLDFARSYVRPFESFETVLSDEVKGKLTARLKELLRVEVQSDKGSYTGYTSTRPGTDAGRMRVLPENAPLVV</sequence>
<protein>
    <recommendedName>
        <fullName evidence="3">Phytanoyl-CoA dioxygenase</fullName>
    </recommendedName>
</protein>
<dbReference type="EMBL" id="JAUJFL010000001">
    <property type="protein sequence ID" value="KAK2613250.1"/>
    <property type="molecule type" value="Genomic_DNA"/>
</dbReference>
<accession>A0AAD9SQC5</accession>
<dbReference type="SUPFAM" id="SSF51197">
    <property type="entry name" value="Clavaminate synthase-like"/>
    <property type="match status" value="1"/>
</dbReference>
<dbReference type="PANTHER" id="PTHR37563">
    <property type="entry name" value="PHYTANOYL-COA DIOXYGENASE FAMILY PROTEIN (AFU_ORTHOLOGUE AFUA_2G03330)"/>
    <property type="match status" value="1"/>
</dbReference>
<proteinExistence type="predicted"/>
<evidence type="ECO:0000313" key="1">
    <source>
        <dbReference type="EMBL" id="KAK2613250.1"/>
    </source>
</evidence>
<evidence type="ECO:0008006" key="3">
    <source>
        <dbReference type="Google" id="ProtNLM"/>
    </source>
</evidence>
<comment type="caution">
    <text evidence="1">The sequence shown here is derived from an EMBL/GenBank/DDBJ whole genome shotgun (WGS) entry which is preliminary data.</text>
</comment>
<evidence type="ECO:0000313" key="2">
    <source>
        <dbReference type="Proteomes" id="UP001265746"/>
    </source>
</evidence>
<dbReference type="InterPro" id="IPR051961">
    <property type="entry name" value="Fungal_Metabolite_Diox"/>
</dbReference>
<dbReference type="Gene3D" id="2.60.120.620">
    <property type="entry name" value="q2cbj1_9rhob like domain"/>
    <property type="match status" value="1"/>
</dbReference>
<dbReference type="AlphaFoldDB" id="A0AAD9SQC5"/>
<dbReference type="PANTHER" id="PTHR37563:SF2">
    <property type="entry name" value="PHYTANOYL-COA DIOXYGENASE FAMILY PROTEIN (AFU_ORTHOLOGUE AFUA_2G03330)"/>
    <property type="match status" value="1"/>
</dbReference>
<gene>
    <name evidence="1" type="ORF">N8I77_000174</name>
</gene>
<dbReference type="InterPro" id="IPR008775">
    <property type="entry name" value="Phytyl_CoA_dOase-like"/>
</dbReference>
<dbReference type="Pfam" id="PF05721">
    <property type="entry name" value="PhyH"/>
    <property type="match status" value="1"/>
</dbReference>